<feature type="compositionally biased region" description="Acidic residues" evidence="1">
    <location>
        <begin position="321"/>
        <end position="340"/>
    </location>
</feature>
<dbReference type="PANTHER" id="PTHR16019:SF5">
    <property type="entry name" value="BSD DOMAIN-CONTAINING PROTEIN 1"/>
    <property type="match status" value="1"/>
</dbReference>
<dbReference type="OrthoDB" id="73788at2759"/>
<name>A0A482WIG3_LAOST</name>
<dbReference type="SUPFAM" id="SSF140383">
    <property type="entry name" value="BSD domain-like"/>
    <property type="match status" value="1"/>
</dbReference>
<evidence type="ECO:0000313" key="3">
    <source>
        <dbReference type="EMBL" id="RZF33305.1"/>
    </source>
</evidence>
<dbReference type="Gene3D" id="1.10.3970.10">
    <property type="entry name" value="BSD domain"/>
    <property type="match status" value="1"/>
</dbReference>
<organism evidence="3 4">
    <name type="scientific">Laodelphax striatellus</name>
    <name type="common">Small brown planthopper</name>
    <name type="synonym">Delphax striatella</name>
    <dbReference type="NCBI Taxonomy" id="195883"/>
    <lineage>
        <taxon>Eukaryota</taxon>
        <taxon>Metazoa</taxon>
        <taxon>Ecdysozoa</taxon>
        <taxon>Arthropoda</taxon>
        <taxon>Hexapoda</taxon>
        <taxon>Insecta</taxon>
        <taxon>Pterygota</taxon>
        <taxon>Neoptera</taxon>
        <taxon>Paraneoptera</taxon>
        <taxon>Hemiptera</taxon>
        <taxon>Auchenorrhyncha</taxon>
        <taxon>Fulgoroidea</taxon>
        <taxon>Delphacidae</taxon>
        <taxon>Criomorphinae</taxon>
        <taxon>Laodelphax</taxon>
    </lineage>
</organism>
<dbReference type="PROSITE" id="PS50858">
    <property type="entry name" value="BSD"/>
    <property type="match status" value="1"/>
</dbReference>
<dbReference type="Proteomes" id="UP000291343">
    <property type="component" value="Unassembled WGS sequence"/>
</dbReference>
<dbReference type="InterPro" id="IPR051494">
    <property type="entry name" value="BSD_domain-containing"/>
</dbReference>
<feature type="compositionally biased region" description="Polar residues" evidence="1">
    <location>
        <begin position="306"/>
        <end position="316"/>
    </location>
</feature>
<dbReference type="InterPro" id="IPR005607">
    <property type="entry name" value="BSD_dom"/>
</dbReference>
<dbReference type="GO" id="GO:0005737">
    <property type="term" value="C:cytoplasm"/>
    <property type="evidence" value="ECO:0007669"/>
    <property type="project" value="TreeGrafter"/>
</dbReference>
<gene>
    <name evidence="3" type="ORF">LSTR_LSTR007650</name>
</gene>
<dbReference type="InParanoid" id="A0A482WIG3"/>
<dbReference type="Pfam" id="PF03909">
    <property type="entry name" value="BSD"/>
    <property type="match status" value="1"/>
</dbReference>
<dbReference type="AlphaFoldDB" id="A0A482WIG3"/>
<sequence length="340" mass="38425">MAEVKEEEQTDRVNTSVVSGNEAGGWWGSFVTAARSKSFEVFEFVKRDLDEISSAVKNEATAVVSNTASAVKETLQLDSPDSTVGNVKRSFSTFLDQVSNALNPLPDDGDEEAILIQGGTTVMLTRLQTRLHGIYSDSETFTKEIEPENEAAYEAWLANLEDHHLANDRLTKLLVANPVLQHNYEVLVPTQVTHAQFWKRVLFRKALIEDSEAARERKQERDKAVAESFQWDKEESFSNHIELSEEEQIRLLQEYENEKNGILEPANEKVTEKLEKLIEDCKEDVGNLKVSEKEKKDFIIVTTSKDLASSANSTSSGDKESNDDEWEQDFDLEENESNNK</sequence>
<dbReference type="STRING" id="195883.A0A482WIG3"/>
<keyword evidence="4" id="KW-1185">Reference proteome</keyword>
<protein>
    <recommendedName>
        <fullName evidence="2">BSD domain-containing protein</fullName>
    </recommendedName>
</protein>
<reference evidence="3 4" key="1">
    <citation type="journal article" date="2017" name="Gigascience">
        <title>Genome sequence of the small brown planthopper, Laodelphax striatellus.</title>
        <authorList>
            <person name="Zhu J."/>
            <person name="Jiang F."/>
            <person name="Wang X."/>
            <person name="Yang P."/>
            <person name="Bao Y."/>
            <person name="Zhao W."/>
            <person name="Wang W."/>
            <person name="Lu H."/>
            <person name="Wang Q."/>
            <person name="Cui N."/>
            <person name="Li J."/>
            <person name="Chen X."/>
            <person name="Luo L."/>
            <person name="Yu J."/>
            <person name="Kang L."/>
            <person name="Cui F."/>
        </authorList>
    </citation>
    <scope>NUCLEOTIDE SEQUENCE [LARGE SCALE GENOMIC DNA]</scope>
    <source>
        <strain evidence="3">Lst14</strain>
    </source>
</reference>
<evidence type="ECO:0000313" key="4">
    <source>
        <dbReference type="Proteomes" id="UP000291343"/>
    </source>
</evidence>
<accession>A0A482WIG3</accession>
<comment type="caution">
    <text evidence="3">The sequence shown here is derived from an EMBL/GenBank/DDBJ whole genome shotgun (WGS) entry which is preliminary data.</text>
</comment>
<dbReference type="EMBL" id="QKKF02034243">
    <property type="protein sequence ID" value="RZF33305.1"/>
    <property type="molecule type" value="Genomic_DNA"/>
</dbReference>
<dbReference type="InterPro" id="IPR035925">
    <property type="entry name" value="BSD_dom_sf"/>
</dbReference>
<dbReference type="PANTHER" id="PTHR16019">
    <property type="entry name" value="SYNAPSE-ASSOCIATED PROTEIN"/>
    <property type="match status" value="1"/>
</dbReference>
<feature type="region of interest" description="Disordered" evidence="1">
    <location>
        <begin position="306"/>
        <end position="340"/>
    </location>
</feature>
<evidence type="ECO:0000259" key="2">
    <source>
        <dbReference type="PROSITE" id="PS50858"/>
    </source>
</evidence>
<proteinExistence type="predicted"/>
<feature type="domain" description="BSD" evidence="2">
    <location>
        <begin position="168"/>
        <end position="209"/>
    </location>
</feature>
<evidence type="ECO:0000256" key="1">
    <source>
        <dbReference type="SAM" id="MobiDB-lite"/>
    </source>
</evidence>